<dbReference type="PANTHER" id="PTHR30024">
    <property type="entry name" value="ALIPHATIC SULFONATES-BINDING PROTEIN-RELATED"/>
    <property type="match status" value="1"/>
</dbReference>
<evidence type="ECO:0000313" key="6">
    <source>
        <dbReference type="Proteomes" id="UP001317705"/>
    </source>
</evidence>
<organism evidence="5 6">
    <name type="scientific">Geotalea uraniireducens</name>
    <dbReference type="NCBI Taxonomy" id="351604"/>
    <lineage>
        <taxon>Bacteria</taxon>
        <taxon>Pseudomonadati</taxon>
        <taxon>Thermodesulfobacteriota</taxon>
        <taxon>Desulfuromonadia</taxon>
        <taxon>Geobacterales</taxon>
        <taxon>Geobacteraceae</taxon>
        <taxon>Geotalea</taxon>
    </lineage>
</organism>
<name>A0ABM8EFJ5_9BACT</name>
<dbReference type="PROSITE" id="PS51257">
    <property type="entry name" value="PROKAR_LIPOPROTEIN"/>
    <property type="match status" value="1"/>
</dbReference>
<evidence type="ECO:0000256" key="1">
    <source>
        <dbReference type="ARBA" id="ARBA00004418"/>
    </source>
</evidence>
<comment type="subcellular location">
    <subcellularLocation>
        <location evidence="1">Periplasm</location>
    </subcellularLocation>
</comment>
<protein>
    <submittedName>
        <fullName evidence="5">ABC transporter substrate-binding protein</fullName>
    </submittedName>
</protein>
<dbReference type="Pfam" id="PF13379">
    <property type="entry name" value="NMT1_2"/>
    <property type="match status" value="1"/>
</dbReference>
<keyword evidence="6" id="KW-1185">Reference proteome</keyword>
<evidence type="ECO:0000313" key="5">
    <source>
        <dbReference type="EMBL" id="BDV41140.1"/>
    </source>
</evidence>
<proteinExistence type="inferred from homology"/>
<evidence type="ECO:0000256" key="4">
    <source>
        <dbReference type="SAM" id="SignalP"/>
    </source>
</evidence>
<evidence type="ECO:0000256" key="2">
    <source>
        <dbReference type="ARBA" id="ARBA00010742"/>
    </source>
</evidence>
<gene>
    <name evidence="5" type="ORF">GURASL_00630</name>
</gene>
<comment type="similarity">
    <text evidence="2">Belongs to the bacterial solute-binding protein SsuA/TauA family.</text>
</comment>
<sequence>MRVKRIMIVALAAAACCLALVACKSGGKESTAVQQGAQGKPPLRIAYSDWPGWVAWEVGIQKGFFKEAGVNVQFLWFEYAPSMDAFVAGKVDAVAMSNGDTLVNGANGKKGVMILVNDYSNGNDMIVARPGIDSIKALKGKKVALEIGLLEHLMLETALKQNGMKISDVKLINTPTHQTAQTLASGDVDAIAAWQPNSGQALKAVNGAKAIYTSADAPGLIYDTLVVDPQSLADRKEDWQKVVKVWYRIYDYIKDPAHEKEVLDIMSARVNVPPAEYATYMKGTRFLSLAEAKEVFKKGDSLKSLYGSSKNADAFNVANKVYSKPQNVDEYIDPSFTMNVQ</sequence>
<accession>A0ABM8EFJ5</accession>
<evidence type="ECO:0000256" key="3">
    <source>
        <dbReference type="ARBA" id="ARBA00022729"/>
    </source>
</evidence>
<dbReference type="PANTHER" id="PTHR30024:SF47">
    <property type="entry name" value="TAURINE-BINDING PERIPLASMIC PROTEIN"/>
    <property type="match status" value="1"/>
</dbReference>
<feature type="chain" id="PRO_5045114414" evidence="4">
    <location>
        <begin position="22"/>
        <end position="341"/>
    </location>
</feature>
<keyword evidence="3 4" id="KW-0732">Signal</keyword>
<dbReference type="SUPFAM" id="SSF53850">
    <property type="entry name" value="Periplasmic binding protein-like II"/>
    <property type="match status" value="1"/>
</dbReference>
<dbReference type="CDD" id="cd13563">
    <property type="entry name" value="PBP2_SsuA_like_6"/>
    <property type="match status" value="1"/>
</dbReference>
<dbReference type="EMBL" id="AP027151">
    <property type="protein sequence ID" value="BDV41140.1"/>
    <property type="molecule type" value="Genomic_DNA"/>
</dbReference>
<dbReference type="Proteomes" id="UP001317705">
    <property type="component" value="Chromosome"/>
</dbReference>
<reference evidence="5 6" key="1">
    <citation type="submission" date="2022-12" db="EMBL/GenBank/DDBJ databases">
        <title>Polyphasic characterization of Geotalea uranireducens NIT-SL11 newly isolated from a complex of sewage sludge and microbially reduced graphene oxide.</title>
        <authorList>
            <person name="Xie L."/>
            <person name="Yoshida N."/>
            <person name="Meng L."/>
        </authorList>
    </citation>
    <scope>NUCLEOTIDE SEQUENCE [LARGE SCALE GENOMIC DNA]</scope>
    <source>
        <strain evidence="5 6">NIT-SL11</strain>
    </source>
</reference>
<dbReference type="Gene3D" id="3.40.190.10">
    <property type="entry name" value="Periplasmic binding protein-like II"/>
    <property type="match status" value="2"/>
</dbReference>
<feature type="signal peptide" evidence="4">
    <location>
        <begin position="1"/>
        <end position="21"/>
    </location>
</feature>